<dbReference type="AlphaFoldDB" id="A0A1G4SN84"/>
<evidence type="ECO:0000313" key="2">
    <source>
        <dbReference type="Proteomes" id="UP000199542"/>
    </source>
</evidence>
<proteinExistence type="predicted"/>
<accession>A0A1G4SN84</accession>
<sequence length="103" mass="11327">MRMMLKVSLPVDKGNAAIKDGSLVTKIQSILADLKPEAAYFTEFDGKRTGLIFFDMTDTSEIPAVAEPWFLAFDASVEIKAVMNRDDLAKARPGIERAVESFG</sequence>
<gene>
    <name evidence="1" type="ORF">SAMN02927900_03978</name>
</gene>
<dbReference type="EMBL" id="FMTM01000006">
    <property type="protein sequence ID" value="SCW70538.1"/>
    <property type="molecule type" value="Genomic_DNA"/>
</dbReference>
<evidence type="ECO:0000313" key="1">
    <source>
        <dbReference type="EMBL" id="SCW70538.1"/>
    </source>
</evidence>
<organism evidence="1 2">
    <name type="scientific">Rhizobium mongolense subsp. loessense</name>
    <dbReference type="NCBI Taxonomy" id="158890"/>
    <lineage>
        <taxon>Bacteria</taxon>
        <taxon>Pseudomonadati</taxon>
        <taxon>Pseudomonadota</taxon>
        <taxon>Alphaproteobacteria</taxon>
        <taxon>Hyphomicrobiales</taxon>
        <taxon>Rhizobiaceae</taxon>
        <taxon>Rhizobium/Agrobacterium group</taxon>
        <taxon>Rhizobium</taxon>
    </lineage>
</organism>
<reference evidence="1 2" key="1">
    <citation type="submission" date="2016-10" db="EMBL/GenBank/DDBJ databases">
        <authorList>
            <person name="de Groot N.N."/>
        </authorList>
    </citation>
    <scope>NUCLEOTIDE SEQUENCE [LARGE SCALE GENOMIC DNA]</scope>
    <source>
        <strain evidence="1 2">CGMCC 1.3401</strain>
    </source>
</reference>
<name>A0A1G4SN84_9HYPH</name>
<protein>
    <recommendedName>
        <fullName evidence="3">Panthothenate synthetase</fullName>
    </recommendedName>
</protein>
<evidence type="ECO:0008006" key="3">
    <source>
        <dbReference type="Google" id="ProtNLM"/>
    </source>
</evidence>
<dbReference type="Proteomes" id="UP000199542">
    <property type="component" value="Unassembled WGS sequence"/>
</dbReference>